<accession>A0A5D0MG76</accession>
<evidence type="ECO:0008006" key="3">
    <source>
        <dbReference type="Google" id="ProtNLM"/>
    </source>
</evidence>
<protein>
    <recommendedName>
        <fullName evidence="3">Iron-only hydrogenase system regulator</fullName>
    </recommendedName>
</protein>
<name>A0A5D0MG76_9BACT</name>
<evidence type="ECO:0000313" key="2">
    <source>
        <dbReference type="Proteomes" id="UP000324143"/>
    </source>
</evidence>
<dbReference type="AlphaFoldDB" id="A0A5D0MG76"/>
<evidence type="ECO:0000313" key="1">
    <source>
        <dbReference type="EMBL" id="TYB30481.1"/>
    </source>
</evidence>
<dbReference type="InterPro" id="IPR023860">
    <property type="entry name" value="FeFe-hyd_TM1266"/>
</dbReference>
<organism evidence="1 2">
    <name type="scientific">Candidatus Mcinerneyibacterium aminivorans</name>
    <dbReference type="NCBI Taxonomy" id="2703815"/>
    <lineage>
        <taxon>Bacteria</taxon>
        <taxon>Candidatus Macinerneyibacteriota</taxon>
        <taxon>Candidatus Mcinerneyibacteria</taxon>
        <taxon>Candidatus Mcinerneyibacteriales</taxon>
        <taxon>Candidatus Mcinerneyibacteriaceae</taxon>
        <taxon>Candidatus Mcinerneyibacterium</taxon>
    </lineage>
</organism>
<dbReference type="InterPro" id="IPR027271">
    <property type="entry name" value="Acetolactate_synth/TF_NikR_C"/>
</dbReference>
<sequence length="86" mass="9843">MVEELTIMGVLVTNRTEEATEVQKVLTNHGCSIKTRLGMHETDEEYCSKKGVIILELVGDKKDWNELENKLNSIEGVIVKKMEFEF</sequence>
<dbReference type="Gene3D" id="3.30.70.1150">
    <property type="entry name" value="ACT-like. Chain A, domain 2"/>
    <property type="match status" value="1"/>
</dbReference>
<dbReference type="Proteomes" id="UP000324143">
    <property type="component" value="Unassembled WGS sequence"/>
</dbReference>
<comment type="caution">
    <text evidence="1">The sequence shown here is derived from an EMBL/GenBank/DDBJ whole genome shotgun (WGS) entry which is preliminary data.</text>
</comment>
<dbReference type="SUPFAM" id="SSF55021">
    <property type="entry name" value="ACT-like"/>
    <property type="match status" value="1"/>
</dbReference>
<keyword evidence="2" id="KW-1185">Reference proteome</keyword>
<dbReference type="InterPro" id="IPR045865">
    <property type="entry name" value="ACT-like_dom_sf"/>
</dbReference>
<dbReference type="EMBL" id="VSIX01000131">
    <property type="protein sequence ID" value="TYB30481.1"/>
    <property type="molecule type" value="Genomic_DNA"/>
</dbReference>
<dbReference type="Pfam" id="PF21699">
    <property type="entry name" value="TM1266-like"/>
    <property type="match status" value="1"/>
</dbReference>
<reference evidence="1" key="1">
    <citation type="submission" date="2019-08" db="EMBL/GenBank/DDBJ databases">
        <title>Genomic characterization of a novel candidate phylum (ARYD3) from a high temperature, high salinity tertiary oil reservoir in north central Oklahoma, USA.</title>
        <authorList>
            <person name="Youssef N.H."/>
            <person name="Yadav A."/>
            <person name="Elshahed M.S."/>
        </authorList>
    </citation>
    <scope>NUCLEOTIDE SEQUENCE [LARGE SCALE GENOMIC DNA]</scope>
    <source>
        <strain evidence="1">ARYD3</strain>
    </source>
</reference>
<gene>
    <name evidence="1" type="ORF">FXF47_08985</name>
</gene>
<proteinExistence type="predicted"/>